<dbReference type="SUPFAM" id="SSF75620">
    <property type="entry name" value="Release factor"/>
    <property type="match status" value="1"/>
</dbReference>
<dbReference type="GO" id="GO:0003747">
    <property type="term" value="F:translation release factor activity"/>
    <property type="evidence" value="ECO:0007669"/>
    <property type="project" value="InterPro"/>
</dbReference>
<organism evidence="5 6">
    <name type="scientific">Candidatus Jorgensenbacteria bacterium GW2011_GWA2_45_13</name>
    <dbReference type="NCBI Taxonomy" id="1618662"/>
    <lineage>
        <taxon>Bacteria</taxon>
        <taxon>Candidatus Joergenseniibacteriota</taxon>
    </lineage>
</organism>
<dbReference type="Pfam" id="PF00472">
    <property type="entry name" value="RF-1"/>
    <property type="match status" value="1"/>
</dbReference>
<dbReference type="PANTHER" id="PTHR43804">
    <property type="entry name" value="LD18447P"/>
    <property type="match status" value="1"/>
</dbReference>
<dbReference type="Pfam" id="PF03462">
    <property type="entry name" value="PCRF"/>
    <property type="match status" value="1"/>
</dbReference>
<evidence type="ECO:0000256" key="1">
    <source>
        <dbReference type="ARBA" id="ARBA00010835"/>
    </source>
</evidence>
<feature type="domain" description="Prokaryotic-type class I peptide chain release factors" evidence="4">
    <location>
        <begin position="130"/>
        <end position="146"/>
    </location>
</feature>
<dbReference type="FunFam" id="3.30.160.20:FF:000004">
    <property type="entry name" value="Peptide chain release factor 1"/>
    <property type="match status" value="1"/>
</dbReference>
<keyword evidence="2" id="KW-0488">Methylation</keyword>
<evidence type="ECO:0000256" key="3">
    <source>
        <dbReference type="ARBA" id="ARBA00022917"/>
    </source>
</evidence>
<evidence type="ECO:0000313" key="5">
    <source>
        <dbReference type="EMBL" id="KKT92172.1"/>
    </source>
</evidence>
<gene>
    <name evidence="5" type="ORF">UW92_C0005G0019</name>
</gene>
<comment type="similarity">
    <text evidence="1">Belongs to the prokaryotic/mitochondrial release factor family.</text>
</comment>
<dbReference type="AlphaFoldDB" id="A0A0G1NGE7"/>
<dbReference type="EMBL" id="LCKF01000005">
    <property type="protein sequence ID" value="KKT92172.1"/>
    <property type="molecule type" value="Genomic_DNA"/>
</dbReference>
<dbReference type="InterPro" id="IPR045853">
    <property type="entry name" value="Pep_chain_release_fac_I_sf"/>
</dbReference>
<sequence length="250" mass="28100">MEIRAGRLRGLGEPRPRDYRNEIFDEASLFAGDLMRMYQKYAIKYGWGFSILDASESGAGGYKTVVAEIKGDDAYNAFQNESGVHRVQRVPSTERQGRVHTSTASVAILPIVEAKEVDIKDNDLEVTFSRAGGPGGQNVNKVESAVRITHKPTGIVVSCREERTQHANRDKAMEVLRAKLFEIQKTQAVGSVDQIRKEQIGSADRSEKIRTYNFPQDRITDHRIGKKWGNIEKIMEGNMEKIVEAFQKTV</sequence>
<dbReference type="InterPro" id="IPR005139">
    <property type="entry name" value="PCRF"/>
</dbReference>
<dbReference type="PATRIC" id="fig|1618662.3.peg.159"/>
<proteinExistence type="inferred from homology"/>
<evidence type="ECO:0000256" key="2">
    <source>
        <dbReference type="ARBA" id="ARBA00022481"/>
    </source>
</evidence>
<dbReference type="GO" id="GO:0005737">
    <property type="term" value="C:cytoplasm"/>
    <property type="evidence" value="ECO:0007669"/>
    <property type="project" value="UniProtKB-ARBA"/>
</dbReference>
<reference evidence="5 6" key="1">
    <citation type="journal article" date="2015" name="Nature">
        <title>rRNA introns, odd ribosomes, and small enigmatic genomes across a large radiation of phyla.</title>
        <authorList>
            <person name="Brown C.T."/>
            <person name="Hug L.A."/>
            <person name="Thomas B.C."/>
            <person name="Sharon I."/>
            <person name="Castelle C.J."/>
            <person name="Singh A."/>
            <person name="Wilkins M.J."/>
            <person name="Williams K.H."/>
            <person name="Banfield J.F."/>
        </authorList>
    </citation>
    <scope>NUCLEOTIDE SEQUENCE [LARGE SCALE GENOMIC DNA]</scope>
</reference>
<dbReference type="Gene3D" id="3.30.70.1660">
    <property type="match status" value="1"/>
</dbReference>
<keyword evidence="3" id="KW-0648">Protein biosynthesis</keyword>
<dbReference type="InterPro" id="IPR050057">
    <property type="entry name" value="Prokaryotic/Mito_RF"/>
</dbReference>
<comment type="caution">
    <text evidence="5">The sequence shown here is derived from an EMBL/GenBank/DDBJ whole genome shotgun (WGS) entry which is preliminary data.</text>
</comment>
<dbReference type="InterPro" id="IPR000352">
    <property type="entry name" value="Pep_chain_release_fac_I"/>
</dbReference>
<name>A0A0G1NGE7_9BACT</name>
<dbReference type="SMART" id="SM00937">
    <property type="entry name" value="PCRF"/>
    <property type="match status" value="1"/>
</dbReference>
<dbReference type="Proteomes" id="UP000033966">
    <property type="component" value="Unassembled WGS sequence"/>
</dbReference>
<evidence type="ECO:0000259" key="4">
    <source>
        <dbReference type="PROSITE" id="PS00745"/>
    </source>
</evidence>
<dbReference type="PROSITE" id="PS00745">
    <property type="entry name" value="RF_PROK_I"/>
    <property type="match status" value="1"/>
</dbReference>
<protein>
    <submittedName>
        <fullName evidence="5">Peptide chain release factor 1</fullName>
    </submittedName>
</protein>
<dbReference type="Gene3D" id="3.30.160.20">
    <property type="match status" value="1"/>
</dbReference>
<accession>A0A0G1NGE7</accession>
<evidence type="ECO:0000313" key="6">
    <source>
        <dbReference type="Proteomes" id="UP000033966"/>
    </source>
</evidence>
<dbReference type="PANTHER" id="PTHR43804:SF8">
    <property type="entry name" value="PEPTIDE CHAIN RELEASE FACTOR APG3, CHLOROPLASTIC"/>
    <property type="match status" value="1"/>
</dbReference>